<dbReference type="InterPro" id="IPR050640">
    <property type="entry name" value="Bact_2-comp_sensor_kinase"/>
</dbReference>
<dbReference type="SUPFAM" id="SSF55874">
    <property type="entry name" value="ATPase domain of HSP90 chaperone/DNA topoisomerase II/histidine kinase"/>
    <property type="match status" value="1"/>
</dbReference>
<keyword evidence="1" id="KW-1133">Transmembrane helix</keyword>
<proteinExistence type="predicted"/>
<feature type="transmembrane region" description="Helical" evidence="1">
    <location>
        <begin position="12"/>
        <end position="31"/>
    </location>
</feature>
<keyword evidence="1" id="KW-0812">Transmembrane</keyword>
<feature type="transmembrane region" description="Helical" evidence="1">
    <location>
        <begin position="89"/>
        <end position="111"/>
    </location>
</feature>
<reference evidence="3 4" key="1">
    <citation type="journal article" date="2015" name="Stand. Genomic Sci.">
        <title>Genomic Encyclopedia of Bacterial and Archaeal Type Strains, Phase III: the genomes of soil and plant-associated and newly described type strains.</title>
        <authorList>
            <person name="Whitman W.B."/>
            <person name="Woyke T."/>
            <person name="Klenk H.P."/>
            <person name="Zhou Y."/>
            <person name="Lilburn T.G."/>
            <person name="Beck B.J."/>
            <person name="De Vos P."/>
            <person name="Vandamme P."/>
            <person name="Eisen J.A."/>
            <person name="Garrity G."/>
            <person name="Hugenholtz P."/>
            <person name="Kyrpides N.C."/>
        </authorList>
    </citation>
    <scope>NUCLEOTIDE SEQUENCE [LARGE SCALE GENOMIC DNA]</scope>
    <source>
        <strain evidence="3 4">CGMCC 1.10822</strain>
    </source>
</reference>
<keyword evidence="1" id="KW-0472">Membrane</keyword>
<evidence type="ECO:0000259" key="2">
    <source>
        <dbReference type="Pfam" id="PF06580"/>
    </source>
</evidence>
<evidence type="ECO:0000313" key="4">
    <source>
        <dbReference type="Proteomes" id="UP000318431"/>
    </source>
</evidence>
<evidence type="ECO:0000256" key="1">
    <source>
        <dbReference type="SAM" id="Phobius"/>
    </source>
</evidence>
<dbReference type="PANTHER" id="PTHR34220:SF9">
    <property type="entry name" value="SIGNAL TRANSDUCTION HISTIDINE KINASE INTERNAL REGION DOMAIN-CONTAINING PROTEIN"/>
    <property type="match status" value="1"/>
</dbReference>
<accession>A0A562RFM4</accession>
<dbReference type="Gene3D" id="3.30.565.10">
    <property type="entry name" value="Histidine kinase-like ATPase, C-terminal domain"/>
    <property type="match status" value="1"/>
</dbReference>
<organism evidence="3 4">
    <name type="scientific">Pseudoduganella lurida</name>
    <dbReference type="NCBI Taxonomy" id="1036180"/>
    <lineage>
        <taxon>Bacteria</taxon>
        <taxon>Pseudomonadati</taxon>
        <taxon>Pseudomonadota</taxon>
        <taxon>Betaproteobacteria</taxon>
        <taxon>Burkholderiales</taxon>
        <taxon>Oxalobacteraceae</taxon>
        <taxon>Telluria group</taxon>
        <taxon>Pseudoduganella</taxon>
    </lineage>
</organism>
<evidence type="ECO:0000313" key="3">
    <source>
        <dbReference type="EMBL" id="TWI67693.1"/>
    </source>
</evidence>
<gene>
    <name evidence="3" type="ORF">IP91_01812</name>
</gene>
<dbReference type="InterPro" id="IPR010559">
    <property type="entry name" value="Sig_transdc_His_kin_internal"/>
</dbReference>
<comment type="caution">
    <text evidence="3">The sequence shown here is derived from an EMBL/GenBank/DDBJ whole genome shotgun (WGS) entry which is preliminary data.</text>
</comment>
<dbReference type="Proteomes" id="UP000318431">
    <property type="component" value="Unassembled WGS sequence"/>
</dbReference>
<dbReference type="PANTHER" id="PTHR34220">
    <property type="entry name" value="SENSOR HISTIDINE KINASE YPDA"/>
    <property type="match status" value="1"/>
</dbReference>
<dbReference type="InterPro" id="IPR036890">
    <property type="entry name" value="HATPase_C_sf"/>
</dbReference>
<feature type="domain" description="Signal transduction histidine kinase internal region" evidence="2">
    <location>
        <begin position="168"/>
        <end position="246"/>
    </location>
</feature>
<feature type="transmembrane region" description="Helical" evidence="1">
    <location>
        <begin position="43"/>
        <end position="63"/>
    </location>
</feature>
<sequence>MAAVDLTLQRRLRLALAIAWLLFWGLMMGTAVQDYRRNDAGPLWHPLLWEGSSLCTVTLLLLLQRRATRRHDHLVTQPRRWFLRQAPWLLLYWIAFVPIAFGIRHGVYALAGDVYRHTPWPTTFFYEDVKITVFFAMFVLITFGILSWQAMQEERLRAERMAAQLRTAQLQQLTQQMQPHFLFNALNTISATMYEDVPRADALLLRLADVLRATLAAGQQQQVPLAAELRLLRGYAALMGERFSDRVTIAWQVDDSLAPCLVPVMGMQPLLENVFRHTVERTLAPVHIVVGVQRSGQALLLTVEDDAGSLAAPAGPGAGIALANLRARLAALHGEDASLTLSQRAPAGVCATLLLPYREAPCAC</sequence>
<dbReference type="AlphaFoldDB" id="A0A562RFM4"/>
<keyword evidence="3" id="KW-0418">Kinase</keyword>
<dbReference type="GO" id="GO:0016020">
    <property type="term" value="C:membrane"/>
    <property type="evidence" value="ECO:0007669"/>
    <property type="project" value="InterPro"/>
</dbReference>
<dbReference type="OrthoDB" id="2514702at2"/>
<name>A0A562RFM4_9BURK</name>
<dbReference type="Pfam" id="PF06580">
    <property type="entry name" value="His_kinase"/>
    <property type="match status" value="1"/>
</dbReference>
<dbReference type="EMBL" id="VLLB01000002">
    <property type="protein sequence ID" value="TWI67693.1"/>
    <property type="molecule type" value="Genomic_DNA"/>
</dbReference>
<protein>
    <submittedName>
        <fullName evidence="3">Histidine kinase</fullName>
    </submittedName>
</protein>
<dbReference type="GO" id="GO:0000155">
    <property type="term" value="F:phosphorelay sensor kinase activity"/>
    <property type="evidence" value="ECO:0007669"/>
    <property type="project" value="InterPro"/>
</dbReference>
<keyword evidence="3" id="KW-0808">Transferase</keyword>
<dbReference type="RefSeq" id="WP_145648613.1">
    <property type="nucleotide sequence ID" value="NZ_VLLB01000002.1"/>
</dbReference>
<keyword evidence="4" id="KW-1185">Reference proteome</keyword>
<feature type="transmembrane region" description="Helical" evidence="1">
    <location>
        <begin position="131"/>
        <end position="151"/>
    </location>
</feature>